<protein>
    <submittedName>
        <fullName evidence="2">Uncharacterized protein</fullName>
    </submittedName>
</protein>
<sequence>MLGENPQTIRENTGILLEASEKIGLAVNPEKTKYMIMSRDQNIVRNGNIKIGDLSFEEVEKFKYLGATVTNINDTREEIKRRINMGNACYYSIEKLLSSSLLSKNFTAVEQIQLLGRHFSQICLQLTFVFGDHIKSIVYERPIDKAEELVARIVLAFDDLRNRPQIFRRIRRSVVRHRSTGGLPKLLALSTGLRELYSCDDGYLLQRNPGQNFSGEDFRLGPRRRERQGEEGEDKEKKGNTRKRGEDKEKKEKTRRRRGRQGESGEDKEKKEKRRRKREDKEKKGKTRGRQGEEGEDKEKKRTRRGRRRTGRQGEEREDKEKGKTKRREGEGGLDKKKEKQTRRRGTQGEGEHKEEGKTRRRKRRGEGEDKEKKEKRRRRAREEEEGEDKEKKGKTRRRRGKTKRIQG</sequence>
<feature type="compositionally biased region" description="Basic residues" evidence="1">
    <location>
        <begin position="393"/>
        <end position="408"/>
    </location>
</feature>
<organism evidence="2 3">
    <name type="scientific">Periplaneta americana</name>
    <name type="common">American cockroach</name>
    <name type="synonym">Blatta americana</name>
    <dbReference type="NCBI Taxonomy" id="6978"/>
    <lineage>
        <taxon>Eukaryota</taxon>
        <taxon>Metazoa</taxon>
        <taxon>Ecdysozoa</taxon>
        <taxon>Arthropoda</taxon>
        <taxon>Hexapoda</taxon>
        <taxon>Insecta</taxon>
        <taxon>Pterygota</taxon>
        <taxon>Neoptera</taxon>
        <taxon>Polyneoptera</taxon>
        <taxon>Dictyoptera</taxon>
        <taxon>Blattodea</taxon>
        <taxon>Blattoidea</taxon>
        <taxon>Blattidae</taxon>
        <taxon>Blattinae</taxon>
        <taxon>Periplaneta</taxon>
    </lineage>
</organism>
<comment type="caution">
    <text evidence="2">The sequence shown here is derived from an EMBL/GenBank/DDBJ whole genome shotgun (WGS) entry which is preliminary data.</text>
</comment>
<dbReference type="EMBL" id="JAJSOF020000019">
    <property type="protein sequence ID" value="KAJ4438333.1"/>
    <property type="molecule type" value="Genomic_DNA"/>
</dbReference>
<gene>
    <name evidence="2" type="ORF">ANN_14275</name>
</gene>
<feature type="compositionally biased region" description="Basic residues" evidence="1">
    <location>
        <begin position="301"/>
        <end position="311"/>
    </location>
</feature>
<evidence type="ECO:0000313" key="2">
    <source>
        <dbReference type="EMBL" id="KAJ4438333.1"/>
    </source>
</evidence>
<evidence type="ECO:0000313" key="3">
    <source>
        <dbReference type="Proteomes" id="UP001148838"/>
    </source>
</evidence>
<feature type="compositionally biased region" description="Basic and acidic residues" evidence="1">
    <location>
        <begin position="227"/>
        <end position="252"/>
    </location>
</feature>
<proteinExistence type="predicted"/>
<feature type="compositionally biased region" description="Basic and acidic residues" evidence="1">
    <location>
        <begin position="260"/>
        <end position="270"/>
    </location>
</feature>
<feature type="compositionally biased region" description="Basic and acidic residues" evidence="1">
    <location>
        <begin position="312"/>
        <end position="338"/>
    </location>
</feature>
<reference evidence="2 3" key="1">
    <citation type="journal article" date="2022" name="Allergy">
        <title>Genome assembly and annotation of Periplaneta americana reveal a comprehensive cockroach allergen profile.</title>
        <authorList>
            <person name="Wang L."/>
            <person name="Xiong Q."/>
            <person name="Saelim N."/>
            <person name="Wang L."/>
            <person name="Nong W."/>
            <person name="Wan A.T."/>
            <person name="Shi M."/>
            <person name="Liu X."/>
            <person name="Cao Q."/>
            <person name="Hui J.H.L."/>
            <person name="Sookrung N."/>
            <person name="Leung T.F."/>
            <person name="Tungtrongchitr A."/>
            <person name="Tsui S.K.W."/>
        </authorList>
    </citation>
    <scope>NUCLEOTIDE SEQUENCE [LARGE SCALE GENOMIC DNA]</scope>
    <source>
        <strain evidence="2">PWHHKU_190912</strain>
    </source>
</reference>
<feature type="region of interest" description="Disordered" evidence="1">
    <location>
        <begin position="208"/>
        <end position="408"/>
    </location>
</feature>
<feature type="compositionally biased region" description="Basic and acidic residues" evidence="1">
    <location>
        <begin position="290"/>
        <end position="300"/>
    </location>
</feature>
<accession>A0ABQ8SX31</accession>
<evidence type="ECO:0000256" key="1">
    <source>
        <dbReference type="SAM" id="MobiDB-lite"/>
    </source>
</evidence>
<name>A0ABQ8SX31_PERAM</name>
<feature type="compositionally biased region" description="Basic residues" evidence="1">
    <location>
        <begin position="271"/>
        <end position="289"/>
    </location>
</feature>
<dbReference type="Proteomes" id="UP001148838">
    <property type="component" value="Unassembled WGS sequence"/>
</dbReference>
<keyword evidence="3" id="KW-1185">Reference proteome</keyword>